<dbReference type="Proteomes" id="UP001314263">
    <property type="component" value="Unassembled WGS sequence"/>
</dbReference>
<evidence type="ECO:0000313" key="2">
    <source>
        <dbReference type="Proteomes" id="UP001314263"/>
    </source>
</evidence>
<organism evidence="1 2">
    <name type="scientific">Coccomyxa viridis</name>
    <dbReference type="NCBI Taxonomy" id="1274662"/>
    <lineage>
        <taxon>Eukaryota</taxon>
        <taxon>Viridiplantae</taxon>
        <taxon>Chlorophyta</taxon>
        <taxon>core chlorophytes</taxon>
        <taxon>Trebouxiophyceae</taxon>
        <taxon>Trebouxiophyceae incertae sedis</taxon>
        <taxon>Coccomyxaceae</taxon>
        <taxon>Coccomyxa</taxon>
    </lineage>
</organism>
<accession>A0AAV1I5Z9</accession>
<sequence length="169" mass="19084">MSMRQISRELAAEDDSHLYRVKTAKAGGISLDQGLRMHDEAEMSRPRRKSPLVTLGNVAMLAAAAGIATALCREVQDERRVWKGSQARPVSASEDVQYVAQPHPLKVQLDLVMARQRELQDELESMRTRTSNRHMARKRKEVVHEQSELTAQHAKLMEAAKQMLLRGAF</sequence>
<reference evidence="1 2" key="1">
    <citation type="submission" date="2023-10" db="EMBL/GenBank/DDBJ databases">
        <authorList>
            <person name="Maclean D."/>
            <person name="Macfadyen A."/>
        </authorList>
    </citation>
    <scope>NUCLEOTIDE SEQUENCE [LARGE SCALE GENOMIC DNA]</scope>
</reference>
<gene>
    <name evidence="1" type="ORF">CVIRNUC_004840</name>
</gene>
<comment type="caution">
    <text evidence="1">The sequence shown here is derived from an EMBL/GenBank/DDBJ whole genome shotgun (WGS) entry which is preliminary data.</text>
</comment>
<evidence type="ECO:0000313" key="1">
    <source>
        <dbReference type="EMBL" id="CAK0779742.1"/>
    </source>
</evidence>
<dbReference type="AlphaFoldDB" id="A0AAV1I5Z9"/>
<keyword evidence="2" id="KW-1185">Reference proteome</keyword>
<name>A0AAV1I5Z9_9CHLO</name>
<dbReference type="EMBL" id="CAUYUE010000006">
    <property type="protein sequence ID" value="CAK0779742.1"/>
    <property type="molecule type" value="Genomic_DNA"/>
</dbReference>
<protein>
    <submittedName>
        <fullName evidence="1">Uncharacterized protein</fullName>
    </submittedName>
</protein>
<proteinExistence type="predicted"/>